<keyword evidence="3" id="KW-0520">NAD</keyword>
<dbReference type="SUPFAM" id="SSF53659">
    <property type="entry name" value="Isocitrate/Isopropylmalate dehydrogenase-like"/>
    <property type="match status" value="1"/>
</dbReference>
<dbReference type="AlphaFoldDB" id="A0A381NBG7"/>
<dbReference type="NCBIfam" id="TIGR00557">
    <property type="entry name" value="pdxA"/>
    <property type="match status" value="1"/>
</dbReference>
<accession>A0A381NBG7</accession>
<feature type="non-terminal residue" evidence="4">
    <location>
        <position position="1"/>
    </location>
</feature>
<evidence type="ECO:0008006" key="5">
    <source>
        <dbReference type="Google" id="ProtNLM"/>
    </source>
</evidence>
<organism evidence="4">
    <name type="scientific">marine metagenome</name>
    <dbReference type="NCBI Taxonomy" id="408172"/>
    <lineage>
        <taxon>unclassified sequences</taxon>
        <taxon>metagenomes</taxon>
        <taxon>ecological metagenomes</taxon>
    </lineage>
</organism>
<evidence type="ECO:0000256" key="3">
    <source>
        <dbReference type="ARBA" id="ARBA00023027"/>
    </source>
</evidence>
<dbReference type="PANTHER" id="PTHR30004">
    <property type="entry name" value="4-HYDROXYTHREONINE-4-PHOSPHATE DEHYDROGENASE"/>
    <property type="match status" value="1"/>
</dbReference>
<dbReference type="Gene3D" id="3.40.718.10">
    <property type="entry name" value="Isopropylmalate Dehydrogenase"/>
    <property type="match status" value="1"/>
</dbReference>
<dbReference type="InterPro" id="IPR005255">
    <property type="entry name" value="PdxA_fam"/>
</dbReference>
<dbReference type="GO" id="GO:0046872">
    <property type="term" value="F:metal ion binding"/>
    <property type="evidence" value="ECO:0007669"/>
    <property type="project" value="UniProtKB-KW"/>
</dbReference>
<sequence>VYPHIAITLGDPQGIGAEVAFQSVRDLKTELKHLSITFLGSEETRGQVPSEHEFIAVGAWDGTPKGAGQVAALAIEQAVTGVRDGLFHTIVTAPVHKPSLRSAGWDVPGQTEMLQKLTGSNPVGMLMAAEMTDRGSPLRVLLATTHHPLREAISLLSEELLLEQIVLLSKALQSDWGLVAPQIAICGLNPHASDDGLFGDEEAMILSPAIERAREMGTNVAGPFPADTVFYRALTGNFDAVVAPYHDVGMAAFKTAAFGRGVNVTLGLPFVRTSPDHGTAFDIAGTNSANATSMAEAVRLAIHLTQNRFSKIFLHD</sequence>
<dbReference type="EMBL" id="UINC01000222">
    <property type="protein sequence ID" value="SUZ51404.1"/>
    <property type="molecule type" value="Genomic_DNA"/>
</dbReference>
<keyword evidence="1" id="KW-0479">Metal-binding</keyword>
<dbReference type="Pfam" id="PF04166">
    <property type="entry name" value="PdxA"/>
    <property type="match status" value="1"/>
</dbReference>
<protein>
    <recommendedName>
        <fullName evidence="5">4-hydroxythreonine-4-phosphate dehydrogenase</fullName>
    </recommendedName>
</protein>
<evidence type="ECO:0000256" key="1">
    <source>
        <dbReference type="ARBA" id="ARBA00022723"/>
    </source>
</evidence>
<reference evidence="4" key="1">
    <citation type="submission" date="2018-05" db="EMBL/GenBank/DDBJ databases">
        <authorList>
            <person name="Lanie J.A."/>
            <person name="Ng W.-L."/>
            <person name="Kazmierczak K.M."/>
            <person name="Andrzejewski T.M."/>
            <person name="Davidsen T.M."/>
            <person name="Wayne K.J."/>
            <person name="Tettelin H."/>
            <person name="Glass J.I."/>
            <person name="Rusch D."/>
            <person name="Podicherti R."/>
            <person name="Tsui H.-C.T."/>
            <person name="Winkler M.E."/>
        </authorList>
    </citation>
    <scope>NUCLEOTIDE SEQUENCE</scope>
</reference>
<name>A0A381NBG7_9ZZZZ</name>
<keyword evidence="2" id="KW-0560">Oxidoreductase</keyword>
<evidence type="ECO:0000313" key="4">
    <source>
        <dbReference type="EMBL" id="SUZ51404.1"/>
    </source>
</evidence>
<proteinExistence type="predicted"/>
<dbReference type="PANTHER" id="PTHR30004:SF6">
    <property type="entry name" value="D-THREONATE 4-PHOSPHATE DEHYDROGENASE"/>
    <property type="match status" value="1"/>
</dbReference>
<dbReference type="GO" id="GO:0016491">
    <property type="term" value="F:oxidoreductase activity"/>
    <property type="evidence" value="ECO:0007669"/>
    <property type="project" value="UniProtKB-KW"/>
</dbReference>
<dbReference type="GO" id="GO:0051287">
    <property type="term" value="F:NAD binding"/>
    <property type="evidence" value="ECO:0007669"/>
    <property type="project" value="InterPro"/>
</dbReference>
<gene>
    <name evidence="4" type="ORF">METZ01_LOCUS4258</name>
</gene>
<evidence type="ECO:0000256" key="2">
    <source>
        <dbReference type="ARBA" id="ARBA00023002"/>
    </source>
</evidence>